<proteinExistence type="predicted"/>
<dbReference type="EMBL" id="NBSK02000005">
    <property type="protein sequence ID" value="KAJ0203628.1"/>
    <property type="molecule type" value="Genomic_DNA"/>
</dbReference>
<organism evidence="1 2">
    <name type="scientific">Lactuca sativa</name>
    <name type="common">Garden lettuce</name>
    <dbReference type="NCBI Taxonomy" id="4236"/>
    <lineage>
        <taxon>Eukaryota</taxon>
        <taxon>Viridiplantae</taxon>
        <taxon>Streptophyta</taxon>
        <taxon>Embryophyta</taxon>
        <taxon>Tracheophyta</taxon>
        <taxon>Spermatophyta</taxon>
        <taxon>Magnoliopsida</taxon>
        <taxon>eudicotyledons</taxon>
        <taxon>Gunneridae</taxon>
        <taxon>Pentapetalae</taxon>
        <taxon>asterids</taxon>
        <taxon>campanulids</taxon>
        <taxon>Asterales</taxon>
        <taxon>Asteraceae</taxon>
        <taxon>Cichorioideae</taxon>
        <taxon>Cichorieae</taxon>
        <taxon>Lactucinae</taxon>
        <taxon>Lactuca</taxon>
    </lineage>
</organism>
<sequence>MFRVVGTIIKDYFSRLSQSQRALFEASPFGRFLGMHVPNGNPLLVHLMMLHEVRSQEVFESGRFMFELQGMQLDFGEIEYILFSVLRVGPYLFPNITDARLQLKDLQDYIMSPNYLTLQDEDTLLFIHLVFMLKGLHGRDVKTGIPAAVYKLTDNIYDWNIIFKQPNPESKKVHKCIVAGFMLSFKHHTYLFSIDMDFGDVPRGNINYYVRMPT</sequence>
<accession>A0A9R1VEM3</accession>
<dbReference type="AlphaFoldDB" id="A0A9R1VEM3"/>
<evidence type="ECO:0000313" key="1">
    <source>
        <dbReference type="EMBL" id="KAJ0203628.1"/>
    </source>
</evidence>
<protein>
    <submittedName>
        <fullName evidence="1">Uncharacterized protein</fullName>
    </submittedName>
</protein>
<comment type="caution">
    <text evidence="1">The sequence shown here is derived from an EMBL/GenBank/DDBJ whole genome shotgun (WGS) entry which is preliminary data.</text>
</comment>
<keyword evidence="2" id="KW-1185">Reference proteome</keyword>
<name>A0A9R1VEM3_LACSA</name>
<evidence type="ECO:0000313" key="2">
    <source>
        <dbReference type="Proteomes" id="UP000235145"/>
    </source>
</evidence>
<gene>
    <name evidence="1" type="ORF">LSAT_V11C500288840</name>
</gene>
<dbReference type="Proteomes" id="UP000235145">
    <property type="component" value="Unassembled WGS sequence"/>
</dbReference>
<reference evidence="1 2" key="1">
    <citation type="journal article" date="2017" name="Nat. Commun.">
        <title>Genome assembly with in vitro proximity ligation data and whole-genome triplication in lettuce.</title>
        <authorList>
            <person name="Reyes-Chin-Wo S."/>
            <person name="Wang Z."/>
            <person name="Yang X."/>
            <person name="Kozik A."/>
            <person name="Arikit S."/>
            <person name="Song C."/>
            <person name="Xia L."/>
            <person name="Froenicke L."/>
            <person name="Lavelle D.O."/>
            <person name="Truco M.J."/>
            <person name="Xia R."/>
            <person name="Zhu S."/>
            <person name="Xu C."/>
            <person name="Xu H."/>
            <person name="Xu X."/>
            <person name="Cox K."/>
            <person name="Korf I."/>
            <person name="Meyers B.C."/>
            <person name="Michelmore R.W."/>
        </authorList>
    </citation>
    <scope>NUCLEOTIDE SEQUENCE [LARGE SCALE GENOMIC DNA]</scope>
    <source>
        <strain evidence="2">cv. Salinas</strain>
        <tissue evidence="1">Seedlings</tissue>
    </source>
</reference>